<accession>A0A6M3LRC7</accession>
<proteinExistence type="predicted"/>
<reference evidence="1" key="1">
    <citation type="submission" date="2020-03" db="EMBL/GenBank/DDBJ databases">
        <title>The deep terrestrial virosphere.</title>
        <authorList>
            <person name="Holmfeldt K."/>
            <person name="Nilsson E."/>
            <person name="Simone D."/>
            <person name="Lopez-Fernandez M."/>
            <person name="Wu X."/>
            <person name="de Brujin I."/>
            <person name="Lundin D."/>
            <person name="Andersson A."/>
            <person name="Bertilsson S."/>
            <person name="Dopson M."/>
        </authorList>
    </citation>
    <scope>NUCLEOTIDE SEQUENCE</scope>
    <source>
        <strain evidence="1">MM415B04970</strain>
    </source>
</reference>
<name>A0A6M3LRC7_9ZZZZ</name>
<dbReference type="AlphaFoldDB" id="A0A6M3LRC7"/>
<gene>
    <name evidence="1" type="ORF">MM415B04970_0009</name>
</gene>
<evidence type="ECO:0000313" key="1">
    <source>
        <dbReference type="EMBL" id="QJA96052.1"/>
    </source>
</evidence>
<organism evidence="1">
    <name type="scientific">viral metagenome</name>
    <dbReference type="NCBI Taxonomy" id="1070528"/>
    <lineage>
        <taxon>unclassified sequences</taxon>
        <taxon>metagenomes</taxon>
        <taxon>organismal metagenomes</taxon>
    </lineage>
</organism>
<sequence>MDKIIIFEIFTWIITDQHRILTVYDAPPETDAFIYLPNYNSDIAENGMIATTLNGDRVERWLT</sequence>
<dbReference type="EMBL" id="MT143366">
    <property type="protein sequence ID" value="QJA96052.1"/>
    <property type="molecule type" value="Genomic_DNA"/>
</dbReference>
<protein>
    <submittedName>
        <fullName evidence="1">Uncharacterized protein</fullName>
    </submittedName>
</protein>